<dbReference type="GO" id="GO:0016783">
    <property type="term" value="F:sulfurtransferase activity"/>
    <property type="evidence" value="ECO:0007669"/>
    <property type="project" value="InterPro"/>
</dbReference>
<dbReference type="SUPFAM" id="SSF53927">
    <property type="entry name" value="Cytidine deaminase-like"/>
    <property type="match status" value="1"/>
</dbReference>
<protein>
    <recommendedName>
        <fullName evidence="3">Sulfur carrier protein FdhD</fullName>
    </recommendedName>
</protein>
<dbReference type="RefSeq" id="WP_283172769.1">
    <property type="nucleotide sequence ID" value="NZ_JAPNOA010000018.1"/>
</dbReference>
<keyword evidence="1 3" id="KW-0963">Cytoplasm</keyword>
<gene>
    <name evidence="3 4" type="primary">fdhD</name>
    <name evidence="4" type="ORF">OUO13_05085</name>
</gene>
<dbReference type="InterPro" id="IPR016193">
    <property type="entry name" value="Cytidine_deaminase-like"/>
</dbReference>
<evidence type="ECO:0000313" key="5">
    <source>
        <dbReference type="Proteomes" id="UP001150830"/>
    </source>
</evidence>
<name>A0A9X3ISV3_9GAMM</name>
<comment type="similarity">
    <text evidence="3">Belongs to the FdhD family.</text>
</comment>
<reference evidence="4" key="1">
    <citation type="submission" date="2022-11" db="EMBL/GenBank/DDBJ databases">
        <title>Parathalassolutuus dongxingensis gen. nov., sp. nov., a novel member of family Oceanospirillaceae isolated from a coastal shrimp pond in Guangxi, China.</title>
        <authorList>
            <person name="Chen H."/>
        </authorList>
    </citation>
    <scope>NUCLEOTIDE SEQUENCE</scope>
    <source>
        <strain evidence="4">G-43</strain>
    </source>
</reference>
<evidence type="ECO:0000313" key="4">
    <source>
        <dbReference type="EMBL" id="MCY0964553.1"/>
    </source>
</evidence>
<keyword evidence="5" id="KW-1185">Reference proteome</keyword>
<dbReference type="Gene3D" id="3.40.140.10">
    <property type="entry name" value="Cytidine Deaminase, domain 2"/>
    <property type="match status" value="1"/>
</dbReference>
<feature type="active site" description="Cysteine persulfide intermediate" evidence="3">
    <location>
        <position position="119"/>
    </location>
</feature>
<organism evidence="4 5">
    <name type="scientific">Parathalassolituus penaei</name>
    <dbReference type="NCBI Taxonomy" id="2997323"/>
    <lineage>
        <taxon>Bacteria</taxon>
        <taxon>Pseudomonadati</taxon>
        <taxon>Pseudomonadota</taxon>
        <taxon>Gammaproteobacteria</taxon>
        <taxon>Oceanospirillales</taxon>
        <taxon>Oceanospirillaceae</taxon>
        <taxon>Parathalassolituus</taxon>
    </lineage>
</organism>
<evidence type="ECO:0000256" key="2">
    <source>
        <dbReference type="ARBA" id="ARBA00023150"/>
    </source>
</evidence>
<evidence type="ECO:0000256" key="3">
    <source>
        <dbReference type="HAMAP-Rule" id="MF_00187"/>
    </source>
</evidence>
<dbReference type="AlphaFoldDB" id="A0A9X3ISV3"/>
<proteinExistence type="inferred from homology"/>
<evidence type="ECO:0000256" key="1">
    <source>
        <dbReference type="ARBA" id="ARBA00022490"/>
    </source>
</evidence>
<sequence length="302" mass="31639">MSGRATDNPAHTAFAVTRWQGSAPLAAQDQLADEVAVALVFNGLSHVVMMASPTALADFALGFSLSEGIVSSPEQIYGIDIVSRTVNGELGIEVQVELATECFVRLKEKRRNLAGRTGCGLCGAESLQQAVAAPQTVPVQALPASESIERALGQLVGQQPLQALTGAVHGAALCDADGNIRLLREDVGRHNALDKLIGAMTSARLRDAGDLPVAEQSFVLISSRASYEMVNKCCSTGISTLVAVSAPTALAVNHARMAGLNLIGFARPGRHVIYSEALATDNHPQRSLHPEQAQQSVCGLVS</sequence>
<dbReference type="HAMAP" id="MF_00187">
    <property type="entry name" value="FdhD"/>
    <property type="match status" value="1"/>
</dbReference>
<dbReference type="EMBL" id="JAPNOA010000018">
    <property type="protein sequence ID" value="MCY0964553.1"/>
    <property type="molecule type" value="Genomic_DNA"/>
</dbReference>
<dbReference type="NCBIfam" id="TIGR00129">
    <property type="entry name" value="fdhD_narQ"/>
    <property type="match status" value="1"/>
</dbReference>
<dbReference type="Gene3D" id="3.10.20.10">
    <property type="match status" value="1"/>
</dbReference>
<comment type="function">
    <text evidence="3">Required for formate dehydrogenase (FDH) activity. Acts as a sulfur carrier protein that transfers sulfur from IscS to the molybdenum cofactor prior to its insertion into FDH.</text>
</comment>
<dbReference type="PANTHER" id="PTHR30592:SF1">
    <property type="entry name" value="SULFUR CARRIER PROTEIN FDHD"/>
    <property type="match status" value="1"/>
</dbReference>
<dbReference type="GO" id="GO:0005737">
    <property type="term" value="C:cytoplasm"/>
    <property type="evidence" value="ECO:0007669"/>
    <property type="project" value="UniProtKB-SubCell"/>
</dbReference>
<dbReference type="Proteomes" id="UP001150830">
    <property type="component" value="Unassembled WGS sequence"/>
</dbReference>
<comment type="subcellular location">
    <subcellularLocation>
        <location evidence="3">Cytoplasm</location>
    </subcellularLocation>
</comment>
<keyword evidence="2 3" id="KW-0501">Molybdenum cofactor biosynthesis</keyword>
<dbReference type="GO" id="GO:0006777">
    <property type="term" value="P:Mo-molybdopterin cofactor biosynthetic process"/>
    <property type="evidence" value="ECO:0007669"/>
    <property type="project" value="UniProtKB-UniRule"/>
</dbReference>
<feature type="binding site" evidence="3">
    <location>
        <begin position="265"/>
        <end position="270"/>
    </location>
    <ligand>
        <name>Mo-bis(molybdopterin guanine dinucleotide)</name>
        <dbReference type="ChEBI" id="CHEBI:60539"/>
    </ligand>
</feature>
<accession>A0A9X3ISV3</accession>
<dbReference type="PANTHER" id="PTHR30592">
    <property type="entry name" value="FORMATE DEHYDROGENASE"/>
    <property type="match status" value="1"/>
</dbReference>
<dbReference type="Pfam" id="PF02634">
    <property type="entry name" value="FdhD-NarQ"/>
    <property type="match status" value="1"/>
</dbReference>
<dbReference type="PIRSF" id="PIRSF015626">
    <property type="entry name" value="FdhD"/>
    <property type="match status" value="1"/>
</dbReference>
<comment type="caution">
    <text evidence="4">The sequence shown here is derived from an EMBL/GenBank/DDBJ whole genome shotgun (WGS) entry which is preliminary data.</text>
</comment>
<dbReference type="InterPro" id="IPR003786">
    <property type="entry name" value="FdhD"/>
</dbReference>
<dbReference type="GO" id="GO:0097163">
    <property type="term" value="F:sulfur carrier activity"/>
    <property type="evidence" value="ECO:0007669"/>
    <property type="project" value="UniProtKB-UniRule"/>
</dbReference>